<dbReference type="Proteomes" id="UP000295345">
    <property type="component" value="Unassembled WGS sequence"/>
</dbReference>
<gene>
    <name evidence="9 11" type="primary">mscL</name>
    <name evidence="11" type="ORF">E1283_15930</name>
</gene>
<dbReference type="InterPro" id="IPR001185">
    <property type="entry name" value="MS_channel"/>
</dbReference>
<keyword evidence="4 9" id="KW-0812">Transmembrane</keyword>
<comment type="subcellular location">
    <subcellularLocation>
        <location evidence="9">Cell membrane</location>
        <topology evidence="9">Multi-pass membrane protein</topology>
    </subcellularLocation>
    <subcellularLocation>
        <location evidence="1">Membrane</location>
        <topology evidence="1">Multi-pass membrane protein</topology>
    </subcellularLocation>
</comment>
<keyword evidence="5 9" id="KW-1133">Transmembrane helix</keyword>
<dbReference type="InterPro" id="IPR036019">
    <property type="entry name" value="MscL_channel"/>
</dbReference>
<keyword evidence="12" id="KW-1185">Reference proteome</keyword>
<dbReference type="Gene3D" id="1.10.1200.120">
    <property type="entry name" value="Large-conductance mechanosensitive channel, MscL, domain 1"/>
    <property type="match status" value="1"/>
</dbReference>
<evidence type="ECO:0000256" key="6">
    <source>
        <dbReference type="ARBA" id="ARBA00023065"/>
    </source>
</evidence>
<evidence type="ECO:0000256" key="9">
    <source>
        <dbReference type="HAMAP-Rule" id="MF_00115"/>
    </source>
</evidence>
<dbReference type="Pfam" id="PF01741">
    <property type="entry name" value="MscL"/>
    <property type="match status" value="1"/>
</dbReference>
<name>A0A4R4TFH3_9ACTN</name>
<proteinExistence type="inferred from homology"/>
<feature type="transmembrane region" description="Helical" evidence="9">
    <location>
        <begin position="108"/>
        <end position="128"/>
    </location>
</feature>
<evidence type="ECO:0000256" key="2">
    <source>
        <dbReference type="ARBA" id="ARBA00022448"/>
    </source>
</evidence>
<evidence type="ECO:0000313" key="11">
    <source>
        <dbReference type="EMBL" id="TDC74364.1"/>
    </source>
</evidence>
<dbReference type="EMBL" id="SMKI01000151">
    <property type="protein sequence ID" value="TDC74364.1"/>
    <property type="molecule type" value="Genomic_DNA"/>
</dbReference>
<dbReference type="OrthoDB" id="9810350at2"/>
<comment type="function">
    <text evidence="9">Channel that opens in response to stretch forces in the membrane lipid bilayer. May participate in the regulation of osmotic pressure changes within the cell.</text>
</comment>
<evidence type="ECO:0000256" key="10">
    <source>
        <dbReference type="SAM" id="MobiDB-lite"/>
    </source>
</evidence>
<dbReference type="PANTHER" id="PTHR30266">
    <property type="entry name" value="MECHANOSENSITIVE CHANNEL MSCL"/>
    <property type="match status" value="1"/>
</dbReference>
<comment type="caution">
    <text evidence="11">The sequence shown here is derived from an EMBL/GenBank/DDBJ whole genome shotgun (WGS) entry which is preliminary data.</text>
</comment>
<dbReference type="GO" id="GO:0008381">
    <property type="term" value="F:mechanosensitive monoatomic ion channel activity"/>
    <property type="evidence" value="ECO:0007669"/>
    <property type="project" value="UniProtKB-UniRule"/>
</dbReference>
<evidence type="ECO:0000256" key="5">
    <source>
        <dbReference type="ARBA" id="ARBA00022989"/>
    </source>
</evidence>
<protein>
    <recommendedName>
        <fullName evidence="9">Large-conductance mechanosensitive channel</fullName>
    </recommendedName>
</protein>
<evidence type="ECO:0000256" key="8">
    <source>
        <dbReference type="ARBA" id="ARBA00023303"/>
    </source>
</evidence>
<evidence type="ECO:0000256" key="1">
    <source>
        <dbReference type="ARBA" id="ARBA00004141"/>
    </source>
</evidence>
<evidence type="ECO:0000256" key="7">
    <source>
        <dbReference type="ARBA" id="ARBA00023136"/>
    </source>
</evidence>
<feature type="region of interest" description="Disordered" evidence="10">
    <location>
        <begin position="169"/>
        <end position="203"/>
    </location>
</feature>
<comment type="subunit">
    <text evidence="9">Homopentamer.</text>
</comment>
<accession>A0A4R4TFH3</accession>
<evidence type="ECO:0000256" key="4">
    <source>
        <dbReference type="ARBA" id="ARBA00022692"/>
    </source>
</evidence>
<dbReference type="HAMAP" id="MF_00115">
    <property type="entry name" value="MscL"/>
    <property type="match status" value="1"/>
</dbReference>
<evidence type="ECO:0000313" key="12">
    <source>
        <dbReference type="Proteomes" id="UP000295345"/>
    </source>
</evidence>
<dbReference type="InterPro" id="IPR037673">
    <property type="entry name" value="MSC/AndL"/>
</dbReference>
<dbReference type="SUPFAM" id="SSF81330">
    <property type="entry name" value="Gated mechanosensitive channel"/>
    <property type="match status" value="1"/>
</dbReference>
<keyword evidence="6 9" id="KW-0406">Ion transport</keyword>
<dbReference type="PANTHER" id="PTHR30266:SF2">
    <property type="entry name" value="LARGE-CONDUCTANCE MECHANOSENSITIVE CHANNEL"/>
    <property type="match status" value="1"/>
</dbReference>
<feature type="region of interest" description="Disordered" evidence="10">
    <location>
        <begin position="1"/>
        <end position="20"/>
    </location>
</feature>
<dbReference type="AlphaFoldDB" id="A0A4R4TFH3"/>
<dbReference type="GO" id="GO:0005886">
    <property type="term" value="C:plasma membrane"/>
    <property type="evidence" value="ECO:0007669"/>
    <property type="project" value="UniProtKB-SubCell"/>
</dbReference>
<keyword evidence="8 9" id="KW-0407">Ion channel</keyword>
<dbReference type="NCBIfam" id="TIGR00220">
    <property type="entry name" value="mscL"/>
    <property type="match status" value="1"/>
</dbReference>
<keyword evidence="3 9" id="KW-1003">Cell membrane</keyword>
<keyword evidence="2 9" id="KW-0813">Transport</keyword>
<feature type="transmembrane region" description="Helical" evidence="9">
    <location>
        <begin position="47"/>
        <end position="68"/>
    </location>
</feature>
<comment type="similarity">
    <text evidence="9">Belongs to the MscL family.</text>
</comment>
<reference evidence="11 12" key="1">
    <citation type="submission" date="2019-03" db="EMBL/GenBank/DDBJ databases">
        <title>Draft genome sequences of novel Actinobacteria.</title>
        <authorList>
            <person name="Sahin N."/>
            <person name="Ay H."/>
            <person name="Saygin H."/>
        </authorList>
    </citation>
    <scope>NUCLEOTIDE SEQUENCE [LARGE SCALE GENOMIC DNA]</scope>
    <source>
        <strain evidence="11 12">DSM 41900</strain>
    </source>
</reference>
<feature type="compositionally biased region" description="Basic and acidic residues" evidence="10">
    <location>
        <begin position="193"/>
        <end position="203"/>
    </location>
</feature>
<evidence type="ECO:0000256" key="3">
    <source>
        <dbReference type="ARBA" id="ARBA00022475"/>
    </source>
</evidence>
<organism evidence="11 12">
    <name type="scientific">Streptomyces hainanensis</name>
    <dbReference type="NCBI Taxonomy" id="402648"/>
    <lineage>
        <taxon>Bacteria</taxon>
        <taxon>Bacillati</taxon>
        <taxon>Actinomycetota</taxon>
        <taxon>Actinomycetes</taxon>
        <taxon>Kitasatosporales</taxon>
        <taxon>Streptomycetaceae</taxon>
        <taxon>Streptomyces</taxon>
    </lineage>
</organism>
<keyword evidence="7 9" id="KW-0472">Membrane</keyword>
<sequence>MCVGSARPSGPAGSERGGAVSEGRQGVVAGVTGVLGGFRDFLMRGNVLELAVAVVIGAAFTNIVNAMVEGVINPVIGAFGTQDLSAYELCLRGECSGGGGVAIRWGSVISASLTFLITAAVVYFLMILPLTRFMSRLKGGQQEAEAAAPTPTELDLLIEIRDELVARRTGRPMATVGAQRSGDPEAPAAPAEGQDRGDGLAKE</sequence>
<dbReference type="FunFam" id="1.10.1200.120:FF:000007">
    <property type="entry name" value="Large-conductance mechanosensitive channel"/>
    <property type="match status" value="1"/>
</dbReference>